<accession>A0A177MFH1</accession>
<dbReference type="Gene3D" id="3.40.30.10">
    <property type="entry name" value="Glutaredoxin"/>
    <property type="match status" value="1"/>
</dbReference>
<comment type="caution">
    <text evidence="14">The sequence shown here is derived from an EMBL/GenBank/DDBJ whole genome shotgun (WGS) entry which is preliminary data.</text>
</comment>
<keyword evidence="7" id="KW-0676">Redox-active center</keyword>
<dbReference type="PANTHER" id="PTHR42801:SF4">
    <property type="entry name" value="AHPC_TSA FAMILY PROTEIN"/>
    <property type="match status" value="1"/>
</dbReference>
<dbReference type="InterPro" id="IPR050924">
    <property type="entry name" value="Peroxiredoxin_BCP/PrxQ"/>
</dbReference>
<feature type="domain" description="Thioredoxin" evidence="13">
    <location>
        <begin position="22"/>
        <end position="190"/>
    </location>
</feature>
<dbReference type="SUPFAM" id="SSF52833">
    <property type="entry name" value="Thioredoxin-like"/>
    <property type="match status" value="1"/>
</dbReference>
<dbReference type="EMBL" id="LUUG01000077">
    <property type="protein sequence ID" value="OAI03549.1"/>
    <property type="molecule type" value="Genomic_DNA"/>
</dbReference>
<evidence type="ECO:0000313" key="14">
    <source>
        <dbReference type="EMBL" id="OAI03549.1"/>
    </source>
</evidence>
<dbReference type="Pfam" id="PF00578">
    <property type="entry name" value="AhpC-TSA"/>
    <property type="match status" value="1"/>
</dbReference>
<comment type="catalytic activity">
    <reaction evidence="11">
        <text>a hydroperoxide + [thioredoxin]-dithiol = an alcohol + [thioredoxin]-disulfide + H2O</text>
        <dbReference type="Rhea" id="RHEA:62620"/>
        <dbReference type="Rhea" id="RHEA-COMP:10698"/>
        <dbReference type="Rhea" id="RHEA-COMP:10700"/>
        <dbReference type="ChEBI" id="CHEBI:15377"/>
        <dbReference type="ChEBI" id="CHEBI:29950"/>
        <dbReference type="ChEBI" id="CHEBI:30879"/>
        <dbReference type="ChEBI" id="CHEBI:35924"/>
        <dbReference type="ChEBI" id="CHEBI:50058"/>
        <dbReference type="EC" id="1.11.1.24"/>
    </reaction>
</comment>
<dbReference type="GO" id="GO:0034599">
    <property type="term" value="P:cellular response to oxidative stress"/>
    <property type="evidence" value="ECO:0007669"/>
    <property type="project" value="TreeGrafter"/>
</dbReference>
<protein>
    <recommendedName>
        <fullName evidence="2">thioredoxin-dependent peroxiredoxin</fullName>
        <ecNumber evidence="2">1.11.1.24</ecNumber>
    </recommendedName>
    <alternativeName>
        <fullName evidence="8">Thioredoxin peroxidase</fullName>
    </alternativeName>
    <alternativeName>
        <fullName evidence="10">Thioredoxin-dependent peroxiredoxin Bcp</fullName>
    </alternativeName>
</protein>
<comment type="similarity">
    <text evidence="9">Belongs to the peroxiredoxin family. BCP/PrxQ subfamily.</text>
</comment>
<evidence type="ECO:0000256" key="1">
    <source>
        <dbReference type="ARBA" id="ARBA00003330"/>
    </source>
</evidence>
<evidence type="ECO:0000256" key="11">
    <source>
        <dbReference type="ARBA" id="ARBA00049091"/>
    </source>
</evidence>
<evidence type="ECO:0000256" key="12">
    <source>
        <dbReference type="SAM" id="SignalP"/>
    </source>
</evidence>
<comment type="function">
    <text evidence="1">Thiol-specific peroxidase that catalyzes the reduction of hydrogen peroxide and organic hydroperoxides to water and alcohols, respectively. Plays a role in cell protection against oxidative stress by detoxifying peroxides and as sensor of hydrogen peroxide-mediated signaling events.</text>
</comment>
<proteinExistence type="inferred from homology"/>
<evidence type="ECO:0000259" key="13">
    <source>
        <dbReference type="PROSITE" id="PS51352"/>
    </source>
</evidence>
<evidence type="ECO:0000256" key="4">
    <source>
        <dbReference type="ARBA" id="ARBA00022862"/>
    </source>
</evidence>
<dbReference type="InterPro" id="IPR036249">
    <property type="entry name" value="Thioredoxin-like_sf"/>
</dbReference>
<keyword evidence="6" id="KW-1015">Disulfide bond</keyword>
<dbReference type="OrthoDB" id="5572803at2"/>
<dbReference type="GO" id="GO:0045454">
    <property type="term" value="P:cell redox homeostasis"/>
    <property type="evidence" value="ECO:0007669"/>
    <property type="project" value="TreeGrafter"/>
</dbReference>
<dbReference type="Proteomes" id="UP000078090">
    <property type="component" value="Unassembled WGS sequence"/>
</dbReference>
<dbReference type="InterPro" id="IPR000866">
    <property type="entry name" value="AhpC/TSA"/>
</dbReference>
<evidence type="ECO:0000313" key="15">
    <source>
        <dbReference type="Proteomes" id="UP000078090"/>
    </source>
</evidence>
<dbReference type="EC" id="1.11.1.24" evidence="2"/>
<dbReference type="AlphaFoldDB" id="A0A177MFH1"/>
<sequence length="196" mass="20576">MKHLILKSLLPVVFALPVMAALPEGHPAPDFEAQASLAGKAFNYTLEDALKKGPVVVYFYPSAYTGGCNLQAHSFAVNHEKFAAAGASIVGVSLDSIERLNDFSADPNYCASKFPVASDADGKISGNYDIAVKAAAPGKTDSRGVEINHGFAERTTFVVTPNGKIAATLGGLKPEENVAKALEIVEKLAADRSKAN</sequence>
<evidence type="ECO:0000256" key="7">
    <source>
        <dbReference type="ARBA" id="ARBA00023284"/>
    </source>
</evidence>
<evidence type="ECO:0000256" key="10">
    <source>
        <dbReference type="ARBA" id="ARBA00042639"/>
    </source>
</evidence>
<keyword evidence="3" id="KW-0575">Peroxidase</keyword>
<evidence type="ECO:0000256" key="9">
    <source>
        <dbReference type="ARBA" id="ARBA00038489"/>
    </source>
</evidence>
<evidence type="ECO:0000256" key="8">
    <source>
        <dbReference type="ARBA" id="ARBA00032824"/>
    </source>
</evidence>
<gene>
    <name evidence="14" type="ORF">A1332_15645</name>
</gene>
<dbReference type="GO" id="GO:0005737">
    <property type="term" value="C:cytoplasm"/>
    <property type="evidence" value="ECO:0007669"/>
    <property type="project" value="TreeGrafter"/>
</dbReference>
<evidence type="ECO:0000256" key="2">
    <source>
        <dbReference type="ARBA" id="ARBA00013017"/>
    </source>
</evidence>
<dbReference type="PROSITE" id="PS51352">
    <property type="entry name" value="THIOREDOXIN_2"/>
    <property type="match status" value="1"/>
</dbReference>
<feature type="chain" id="PRO_5008068015" description="thioredoxin-dependent peroxiredoxin" evidence="12">
    <location>
        <begin position="21"/>
        <end position="196"/>
    </location>
</feature>
<keyword evidence="4" id="KW-0049">Antioxidant</keyword>
<feature type="signal peptide" evidence="12">
    <location>
        <begin position="1"/>
        <end position="20"/>
    </location>
</feature>
<keyword evidence="5" id="KW-0560">Oxidoreductase</keyword>
<dbReference type="CDD" id="cd03017">
    <property type="entry name" value="PRX_BCP"/>
    <property type="match status" value="1"/>
</dbReference>
<evidence type="ECO:0000256" key="3">
    <source>
        <dbReference type="ARBA" id="ARBA00022559"/>
    </source>
</evidence>
<dbReference type="GO" id="GO:0008379">
    <property type="term" value="F:thioredoxin peroxidase activity"/>
    <property type="evidence" value="ECO:0007669"/>
    <property type="project" value="TreeGrafter"/>
</dbReference>
<name>A0A177MFH1_METMH</name>
<evidence type="ECO:0000256" key="6">
    <source>
        <dbReference type="ARBA" id="ARBA00023157"/>
    </source>
</evidence>
<keyword evidence="12" id="KW-0732">Signal</keyword>
<dbReference type="InterPro" id="IPR013766">
    <property type="entry name" value="Thioredoxin_domain"/>
</dbReference>
<dbReference type="PANTHER" id="PTHR42801">
    <property type="entry name" value="THIOREDOXIN-DEPENDENT PEROXIDE REDUCTASE"/>
    <property type="match status" value="1"/>
</dbReference>
<reference evidence="14 15" key="1">
    <citation type="submission" date="2016-03" db="EMBL/GenBank/DDBJ databases">
        <authorList>
            <person name="Ploux O."/>
        </authorList>
    </citation>
    <scope>NUCLEOTIDE SEQUENCE [LARGE SCALE GENOMIC DNA]</scope>
    <source>
        <strain evidence="14 15">R-45363</strain>
    </source>
</reference>
<organism evidence="14 15">
    <name type="scientific">Methylomonas methanica</name>
    <dbReference type="NCBI Taxonomy" id="421"/>
    <lineage>
        <taxon>Bacteria</taxon>
        <taxon>Pseudomonadati</taxon>
        <taxon>Pseudomonadota</taxon>
        <taxon>Gammaproteobacteria</taxon>
        <taxon>Methylococcales</taxon>
        <taxon>Methylococcaceae</taxon>
        <taxon>Methylomonas</taxon>
    </lineage>
</organism>
<evidence type="ECO:0000256" key="5">
    <source>
        <dbReference type="ARBA" id="ARBA00023002"/>
    </source>
</evidence>